<feature type="compositionally biased region" description="Low complexity" evidence="1">
    <location>
        <begin position="282"/>
        <end position="298"/>
    </location>
</feature>
<feature type="region of interest" description="Disordered" evidence="1">
    <location>
        <begin position="1"/>
        <end position="38"/>
    </location>
</feature>
<gene>
    <name evidence="2" type="ORF">B0F90DRAFT_1766850</name>
</gene>
<keyword evidence="3" id="KW-1185">Reference proteome</keyword>
<dbReference type="AlphaFoldDB" id="A0AAD4LWZ9"/>
<reference evidence="2" key="1">
    <citation type="journal article" date="2022" name="New Phytol.">
        <title>Evolutionary transition to the ectomycorrhizal habit in the genomes of a hyperdiverse lineage of mushroom-forming fungi.</title>
        <authorList>
            <person name="Looney B."/>
            <person name="Miyauchi S."/>
            <person name="Morin E."/>
            <person name="Drula E."/>
            <person name="Courty P.E."/>
            <person name="Kohler A."/>
            <person name="Kuo A."/>
            <person name="LaButti K."/>
            <person name="Pangilinan J."/>
            <person name="Lipzen A."/>
            <person name="Riley R."/>
            <person name="Andreopoulos W."/>
            <person name="He G."/>
            <person name="Johnson J."/>
            <person name="Nolan M."/>
            <person name="Tritt A."/>
            <person name="Barry K.W."/>
            <person name="Grigoriev I.V."/>
            <person name="Nagy L.G."/>
            <person name="Hibbett D."/>
            <person name="Henrissat B."/>
            <person name="Matheny P.B."/>
            <person name="Labbe J."/>
            <person name="Martin F.M."/>
        </authorList>
    </citation>
    <scope>NUCLEOTIDE SEQUENCE</scope>
    <source>
        <strain evidence="2">BPL690</strain>
    </source>
</reference>
<feature type="region of interest" description="Disordered" evidence="1">
    <location>
        <begin position="50"/>
        <end position="115"/>
    </location>
</feature>
<evidence type="ECO:0000313" key="2">
    <source>
        <dbReference type="EMBL" id="KAI0292983.1"/>
    </source>
</evidence>
<feature type="region of interest" description="Disordered" evidence="1">
    <location>
        <begin position="437"/>
        <end position="545"/>
    </location>
</feature>
<evidence type="ECO:0000313" key="3">
    <source>
        <dbReference type="Proteomes" id="UP001203297"/>
    </source>
</evidence>
<protein>
    <submittedName>
        <fullName evidence="2">Uncharacterized protein</fullName>
    </submittedName>
</protein>
<sequence length="686" mass="72951">MFATLSSFLPSALQQGSPNPANGSAKVPSPVNLEEPKPSGVVVMDDVGVKKKERRTNHESFIVVRPPPSKSNHPLNLQVQLVPPQSRDRDRTRSMDISTSSQDQEDNILSRTTSNRSDVSMYSGYSSVTSFSSVASTSTTSSRRMIIPLYNLQAHNVMTNVIVDAGTDAKVAKFQKRGLELLGLAVLEPVEVFGSNSAFPTHIHPPSSNRTSIDEHHDIFQHATPRIGGPDHHLHTPASSALSLSSGGAAEIAPPSVPIITPAPTNGPKKLFGKFFKKKDSQPSTTSPSLLSPTSNSLFRLPRSPVGQSLAVPSQGNPAKRNSFLGSAGLTSSGHHPEPPTPSPTSSIIRGPPASSHSHLQPAVLGIHPSCSSPSYPPQGRPHSYTWIVRRWIKGSHDGLLSNVIGHMNHLGLSDERRHHSRTPTEEGPVEVRFIWTRGKKKRRLRGEGGGGNQSAGVNRRASLMGRPPKRMASTSSLHHSGLTERGGGGGGSSSSSSATAAEKRLSIASGHSVSTGSEVGSATGGRMRTDDDGDESDPEDSETPWTCTLVISRLGFGVDGGGGGSADGGDSAVRVRVATFSPTPHHPKVVALLKVPFPLPDIIIDRMQVCRRTVSAQGIARPNWNMDYSSIYSSPDSPNSPDGLVLTAEEIKDIISSTGLWLVVRESIGGVGKINRKGDGWRIRA</sequence>
<feature type="region of interest" description="Disordered" evidence="1">
    <location>
        <begin position="278"/>
        <end position="380"/>
    </location>
</feature>
<feature type="compositionally biased region" description="Polar residues" evidence="1">
    <location>
        <begin position="1"/>
        <end position="22"/>
    </location>
</feature>
<name>A0AAD4LWZ9_9AGAM</name>
<feature type="compositionally biased region" description="Polar residues" evidence="1">
    <location>
        <begin position="95"/>
        <end position="115"/>
    </location>
</feature>
<comment type="caution">
    <text evidence="2">The sequence shown here is derived from an EMBL/GenBank/DDBJ whole genome shotgun (WGS) entry which is preliminary data.</text>
</comment>
<dbReference type="EMBL" id="WTXG01000107">
    <property type="protein sequence ID" value="KAI0292983.1"/>
    <property type="molecule type" value="Genomic_DNA"/>
</dbReference>
<feature type="compositionally biased region" description="Polar residues" evidence="1">
    <location>
        <begin position="70"/>
        <end position="79"/>
    </location>
</feature>
<accession>A0AAD4LWZ9</accession>
<proteinExistence type="predicted"/>
<feature type="compositionally biased region" description="Low complexity" evidence="1">
    <location>
        <begin position="238"/>
        <end position="247"/>
    </location>
</feature>
<feature type="compositionally biased region" description="Low complexity" evidence="1">
    <location>
        <begin position="344"/>
        <end position="353"/>
    </location>
</feature>
<dbReference type="Proteomes" id="UP001203297">
    <property type="component" value="Unassembled WGS sequence"/>
</dbReference>
<feature type="compositionally biased region" description="Acidic residues" evidence="1">
    <location>
        <begin position="532"/>
        <end position="543"/>
    </location>
</feature>
<organism evidence="2 3">
    <name type="scientific">Multifurca ochricompacta</name>
    <dbReference type="NCBI Taxonomy" id="376703"/>
    <lineage>
        <taxon>Eukaryota</taxon>
        <taxon>Fungi</taxon>
        <taxon>Dikarya</taxon>
        <taxon>Basidiomycota</taxon>
        <taxon>Agaricomycotina</taxon>
        <taxon>Agaricomycetes</taxon>
        <taxon>Russulales</taxon>
        <taxon>Russulaceae</taxon>
        <taxon>Multifurca</taxon>
    </lineage>
</organism>
<evidence type="ECO:0000256" key="1">
    <source>
        <dbReference type="SAM" id="MobiDB-lite"/>
    </source>
</evidence>
<feature type="compositionally biased region" description="Polar residues" evidence="1">
    <location>
        <begin position="510"/>
        <end position="521"/>
    </location>
</feature>
<feature type="region of interest" description="Disordered" evidence="1">
    <location>
        <begin position="224"/>
        <end position="247"/>
    </location>
</feature>